<proteinExistence type="predicted"/>
<name>A0A1W6A3X9_BACMY</name>
<dbReference type="EMBL" id="CP020743">
    <property type="protein sequence ID" value="ARJ21761.1"/>
    <property type="molecule type" value="Genomic_DNA"/>
</dbReference>
<evidence type="ECO:0000313" key="3">
    <source>
        <dbReference type="Proteomes" id="UP000192932"/>
    </source>
</evidence>
<protein>
    <submittedName>
        <fullName evidence="1">Uncharacterized protein</fullName>
    </submittedName>
</protein>
<gene>
    <name evidence="1" type="ORF">B7492_04325</name>
    <name evidence="2" type="ORF">B7492_11065</name>
</gene>
<dbReference type="Proteomes" id="UP000192932">
    <property type="component" value="Chromosome"/>
</dbReference>
<evidence type="ECO:0000313" key="1">
    <source>
        <dbReference type="EMBL" id="ARJ20504.1"/>
    </source>
</evidence>
<accession>A0A1W6A3X9</accession>
<organism evidence="1 3">
    <name type="scientific">Bacillus mycoides</name>
    <dbReference type="NCBI Taxonomy" id="1405"/>
    <lineage>
        <taxon>Bacteria</taxon>
        <taxon>Bacillati</taxon>
        <taxon>Bacillota</taxon>
        <taxon>Bacilli</taxon>
        <taxon>Bacillales</taxon>
        <taxon>Bacillaceae</taxon>
        <taxon>Bacillus</taxon>
        <taxon>Bacillus cereus group</taxon>
    </lineage>
</organism>
<sequence>MKYFEFDKHEYWALVAAETKGRAYTVYAEEVGGEGTQSVISEGDITEVTKQIAFAKFINTVACLEENKDRSLHGFVHEFLGHENTTILITSELA</sequence>
<dbReference type="EMBL" id="CP020743">
    <property type="protein sequence ID" value="ARJ20504.1"/>
    <property type="molecule type" value="Genomic_DNA"/>
</dbReference>
<dbReference type="RefSeq" id="WP_085309242.1">
    <property type="nucleotide sequence ID" value="NZ_CP020743.1"/>
</dbReference>
<dbReference type="AlphaFoldDB" id="A0A1W6A3X9"/>
<evidence type="ECO:0000313" key="2">
    <source>
        <dbReference type="EMBL" id="ARJ21761.1"/>
    </source>
</evidence>
<reference evidence="1 3" key="1">
    <citation type="submission" date="2017-04" db="EMBL/GenBank/DDBJ databases">
        <title>The Characteristic of a Fine Plant Growth-Promoting Rhizobacteria Bacillus mycoides Gnyt1 and its Whole Genome Sequencing Analysis.</title>
        <authorList>
            <person name="Li J.H."/>
            <person name="Yao T."/>
        </authorList>
    </citation>
    <scope>NUCLEOTIDE SEQUENCE [LARGE SCALE GENOMIC DNA]</scope>
    <source>
        <strain evidence="1 3">Gnyt1</strain>
    </source>
</reference>